<dbReference type="GO" id="GO:0000166">
    <property type="term" value="F:nucleotide binding"/>
    <property type="evidence" value="ECO:0007669"/>
    <property type="project" value="UniProtKB-KW"/>
</dbReference>
<dbReference type="PANTHER" id="PTHR13748:SF62">
    <property type="entry name" value="COBW DOMAIN-CONTAINING PROTEIN"/>
    <property type="match status" value="1"/>
</dbReference>
<evidence type="ECO:0000256" key="4">
    <source>
        <dbReference type="ARBA" id="ARBA00034320"/>
    </source>
</evidence>
<evidence type="ECO:0000256" key="1">
    <source>
        <dbReference type="ARBA" id="ARBA00022741"/>
    </source>
</evidence>
<feature type="domain" description="CobW C-terminal" evidence="7">
    <location>
        <begin position="221"/>
        <end position="319"/>
    </location>
</feature>
<dbReference type="EMBL" id="FXAM01000001">
    <property type="protein sequence ID" value="SMF93534.1"/>
    <property type="molecule type" value="Genomic_DNA"/>
</dbReference>
<dbReference type="SMART" id="SM00833">
    <property type="entry name" value="CobW_C"/>
    <property type="match status" value="1"/>
</dbReference>
<dbReference type="Gene3D" id="3.40.50.300">
    <property type="entry name" value="P-loop containing nucleotide triphosphate hydrolases"/>
    <property type="match status" value="1"/>
</dbReference>
<evidence type="ECO:0000313" key="9">
    <source>
        <dbReference type="Proteomes" id="UP000192923"/>
    </source>
</evidence>
<dbReference type="GO" id="GO:0016787">
    <property type="term" value="F:hydrolase activity"/>
    <property type="evidence" value="ECO:0007669"/>
    <property type="project" value="UniProtKB-KW"/>
</dbReference>
<dbReference type="SUPFAM" id="SSF52540">
    <property type="entry name" value="P-loop containing nucleoside triphosphate hydrolases"/>
    <property type="match status" value="1"/>
</dbReference>
<keyword evidence="2" id="KW-0378">Hydrolase</keyword>
<dbReference type="OrthoDB" id="9808822at2"/>
<dbReference type="PANTHER" id="PTHR13748">
    <property type="entry name" value="COBW-RELATED"/>
    <property type="match status" value="1"/>
</dbReference>
<accession>A0A1Y6CZE4</accession>
<dbReference type="Gene3D" id="3.30.1220.10">
    <property type="entry name" value="CobW-like, C-terminal domain"/>
    <property type="match status" value="1"/>
</dbReference>
<organism evidence="8 9">
    <name type="scientific">Methylomagnum ishizawai</name>
    <dbReference type="NCBI Taxonomy" id="1760988"/>
    <lineage>
        <taxon>Bacteria</taxon>
        <taxon>Pseudomonadati</taxon>
        <taxon>Pseudomonadota</taxon>
        <taxon>Gammaproteobacteria</taxon>
        <taxon>Methylococcales</taxon>
        <taxon>Methylococcaceae</taxon>
        <taxon>Methylomagnum</taxon>
    </lineage>
</organism>
<evidence type="ECO:0000256" key="6">
    <source>
        <dbReference type="ARBA" id="ARBA00049117"/>
    </source>
</evidence>
<reference evidence="8 9" key="1">
    <citation type="submission" date="2016-12" db="EMBL/GenBank/DDBJ databases">
        <authorList>
            <person name="Song W.-J."/>
            <person name="Kurnit D.M."/>
        </authorList>
    </citation>
    <scope>NUCLEOTIDE SEQUENCE [LARGE SCALE GENOMIC DNA]</scope>
    <source>
        <strain evidence="8 9">175</strain>
    </source>
</reference>
<dbReference type="GO" id="GO:0005737">
    <property type="term" value="C:cytoplasm"/>
    <property type="evidence" value="ECO:0007669"/>
    <property type="project" value="TreeGrafter"/>
</dbReference>
<dbReference type="CDD" id="cd03112">
    <property type="entry name" value="CobW-like"/>
    <property type="match status" value="1"/>
</dbReference>
<comment type="function">
    <text evidence="5">Zinc chaperone that directly transfers zinc cofactor to target proteins, thereby activating them. Zinc is transferred from the CXCC motif in the GTPase domain to the zinc binding site in target proteins in a process requiring GTP hydrolysis.</text>
</comment>
<keyword evidence="1" id="KW-0547">Nucleotide-binding</keyword>
<dbReference type="InterPro" id="IPR036627">
    <property type="entry name" value="CobW-likC_sf"/>
</dbReference>
<keyword evidence="9" id="KW-1185">Reference proteome</keyword>
<dbReference type="AlphaFoldDB" id="A0A1Y6CZE4"/>
<dbReference type="InterPro" id="IPR027417">
    <property type="entry name" value="P-loop_NTPase"/>
</dbReference>
<dbReference type="RefSeq" id="WP_085210200.1">
    <property type="nucleotide sequence ID" value="NZ_FXAM01000001.1"/>
</dbReference>
<sequence length="326" mass="34794">MAEIARLPILVLTGFLGSGKTTLLNRLLRDGPRTAVLINEFGQTPVDHELLERQDLPLMTLSGGCLCCQIKGALAPVLKNLWLAWGKPGAPRFDRIVLETSGVASPEPVLDTLLRDRWLAGHYALQGVVATLAVPAAAGQIDHFPEAKAQAAWADALLLTQADLGTPADLALLESRLDALAPAVPRFQAAHGAIDPAALLAAMLGAERKMPGGTEVPGHGFRSLSLHLRTAVSWPLLREVLENLLDRHGARLVRIKGVVHLRERFEPVALHGAAGRLYPPAVLAVRAGQDGLGRLVFITAGPLDGLDGELLEGLRGHLAEGSLRWH</sequence>
<evidence type="ECO:0000256" key="5">
    <source>
        <dbReference type="ARBA" id="ARBA00045658"/>
    </source>
</evidence>
<dbReference type="STRING" id="1760988.SAMN02949497_0821"/>
<name>A0A1Y6CZE4_9GAMM</name>
<dbReference type="SUPFAM" id="SSF90002">
    <property type="entry name" value="Hypothetical protein YjiA, C-terminal domain"/>
    <property type="match status" value="1"/>
</dbReference>
<dbReference type="Pfam" id="PF07683">
    <property type="entry name" value="CobW_C"/>
    <property type="match status" value="1"/>
</dbReference>
<keyword evidence="3" id="KW-0143">Chaperone</keyword>
<comment type="similarity">
    <text evidence="4">Belongs to the SIMIBI class G3E GTPase family. ZNG1 subfamily.</text>
</comment>
<comment type="catalytic activity">
    <reaction evidence="6">
        <text>GTP + H2O = GDP + phosphate + H(+)</text>
        <dbReference type="Rhea" id="RHEA:19669"/>
        <dbReference type="ChEBI" id="CHEBI:15377"/>
        <dbReference type="ChEBI" id="CHEBI:15378"/>
        <dbReference type="ChEBI" id="CHEBI:37565"/>
        <dbReference type="ChEBI" id="CHEBI:43474"/>
        <dbReference type="ChEBI" id="CHEBI:58189"/>
    </reaction>
    <physiologicalReaction direction="left-to-right" evidence="6">
        <dbReference type="Rhea" id="RHEA:19670"/>
    </physiologicalReaction>
</comment>
<evidence type="ECO:0000256" key="2">
    <source>
        <dbReference type="ARBA" id="ARBA00022801"/>
    </source>
</evidence>
<protein>
    <submittedName>
        <fullName evidence="8">GTPase, G3E family</fullName>
    </submittedName>
</protein>
<evidence type="ECO:0000313" key="8">
    <source>
        <dbReference type="EMBL" id="SMF93534.1"/>
    </source>
</evidence>
<dbReference type="InterPro" id="IPR051316">
    <property type="entry name" value="Zinc-reg_GTPase_activator"/>
</dbReference>
<proteinExistence type="inferred from homology"/>
<dbReference type="InterPro" id="IPR003495">
    <property type="entry name" value="CobW/HypB/UreG_nucleotide-bd"/>
</dbReference>
<dbReference type="Pfam" id="PF02492">
    <property type="entry name" value="cobW"/>
    <property type="match status" value="1"/>
</dbReference>
<dbReference type="InterPro" id="IPR011629">
    <property type="entry name" value="CobW-like_C"/>
</dbReference>
<dbReference type="Proteomes" id="UP000192923">
    <property type="component" value="Unassembled WGS sequence"/>
</dbReference>
<evidence type="ECO:0000259" key="7">
    <source>
        <dbReference type="SMART" id="SM00833"/>
    </source>
</evidence>
<gene>
    <name evidence="8" type="ORF">SAMN02949497_0821</name>
</gene>
<evidence type="ECO:0000256" key="3">
    <source>
        <dbReference type="ARBA" id="ARBA00023186"/>
    </source>
</evidence>